<dbReference type="OrthoDB" id="9805215at2"/>
<dbReference type="EMBL" id="BLAU01000001">
    <property type="protein sequence ID" value="GET21062.1"/>
    <property type="molecule type" value="Genomic_DNA"/>
</dbReference>
<feature type="domain" description="Radical SAM core" evidence="11">
    <location>
        <begin position="141"/>
        <end position="369"/>
    </location>
</feature>
<dbReference type="InterPro" id="IPR020612">
    <property type="entry name" value="Methylthiotransferase_CS"/>
</dbReference>
<evidence type="ECO:0000259" key="10">
    <source>
        <dbReference type="PROSITE" id="PS51449"/>
    </source>
</evidence>
<gene>
    <name evidence="13" type="ORF">CLV93_10974</name>
    <name evidence="12" type="ORF">JCM18694_13080</name>
</gene>
<dbReference type="CDD" id="cd01335">
    <property type="entry name" value="Radical_SAM"/>
    <property type="match status" value="1"/>
</dbReference>
<keyword evidence="5" id="KW-0949">S-adenosyl-L-methionine</keyword>
<evidence type="ECO:0000259" key="11">
    <source>
        <dbReference type="PROSITE" id="PS51918"/>
    </source>
</evidence>
<keyword evidence="8" id="KW-0408">Iron</keyword>
<reference evidence="13 14" key="1">
    <citation type="submission" date="2018-03" db="EMBL/GenBank/DDBJ databases">
        <title>Genomic Encyclopedia of Archaeal and Bacterial Type Strains, Phase II (KMG-II): from individual species to whole genera.</title>
        <authorList>
            <person name="Goeker M."/>
        </authorList>
    </citation>
    <scope>NUCLEOTIDE SEQUENCE [LARGE SCALE GENOMIC DNA]</scope>
    <source>
        <strain evidence="13 14">DSM 27267</strain>
    </source>
</reference>
<dbReference type="InterPro" id="IPR013848">
    <property type="entry name" value="Methylthiotransferase_N"/>
</dbReference>
<keyword evidence="2" id="KW-0004">4Fe-4S</keyword>
<sequence>MNYNGKKVAFTTLGCKLNFSETSTIARSFEEMGFNRTGFRDKADVYVINTCSVTDTADKKSRAIIRQAVRQNPAAFIVVVGCYAQLKPDEVASIEGVDLVLGANDKFNITKYLDGLEKHKGGEVHNCSFTRINKFDHAYSYGDRTRSFLKVQDGCNYFCTYCTIPMARGKSRNPSIASLVEEATRAGKQGIREIILTGVNIGDFGQSTGETFYDLVQALDEVESIDRIRISSIEPNLLNDDIIEFVARSKRIAPHFHIPLQAGTNDVLQLMGRKYNRELFAHRVEKIKELLPHAFIGVDVIAGMNGESDELFEESYRFIESLDISQLHVFPYSERSKTSALKIEGVVPMSERKRRVEKLKELSDQKLKNFYRKHDGQNHRVLFEKSRSKTRITGWTENYIKVETDFHDDLVNQIREVKLSGINPTGNMAVLVD</sequence>
<dbReference type="InterPro" id="IPR058240">
    <property type="entry name" value="rSAM_sf"/>
</dbReference>
<protein>
    <submittedName>
        <fullName evidence="13">Threonylcarbamoyladenosine tRNA methylthiotransferase MtaB</fullName>
    </submittedName>
    <submittedName>
        <fullName evidence="12">tRNA (N(6)-L-threonylcarbamoyladenosine(37)-C(2))-methylthiotran sferase MtaB</fullName>
    </submittedName>
</protein>
<keyword evidence="6" id="KW-0819">tRNA processing</keyword>
<evidence type="ECO:0000256" key="1">
    <source>
        <dbReference type="ARBA" id="ARBA00001966"/>
    </source>
</evidence>
<dbReference type="Gene3D" id="3.80.30.20">
    <property type="entry name" value="tm_1862 like domain"/>
    <property type="match status" value="1"/>
</dbReference>
<dbReference type="NCBIfam" id="TIGR01579">
    <property type="entry name" value="MiaB-like-C"/>
    <property type="match status" value="1"/>
</dbReference>
<dbReference type="FunFam" id="3.40.50.12160:FF:000004">
    <property type="entry name" value="Threonylcarbamoyladenosine tRNA methylthiotransferase MtaB"/>
    <property type="match status" value="1"/>
</dbReference>
<evidence type="ECO:0000256" key="2">
    <source>
        <dbReference type="ARBA" id="ARBA00022485"/>
    </source>
</evidence>
<keyword evidence="7" id="KW-0479">Metal-binding</keyword>
<dbReference type="Gene3D" id="3.40.50.12160">
    <property type="entry name" value="Methylthiotransferase, N-terminal domain"/>
    <property type="match status" value="1"/>
</dbReference>
<dbReference type="Proteomes" id="UP000240621">
    <property type="component" value="Unassembled WGS sequence"/>
</dbReference>
<comment type="caution">
    <text evidence="13">The sequence shown here is derived from an EMBL/GenBank/DDBJ whole genome shotgun (WGS) entry which is preliminary data.</text>
</comment>
<dbReference type="InterPro" id="IPR006467">
    <property type="entry name" value="MiaB-like_bact"/>
</dbReference>
<keyword evidence="9" id="KW-0411">Iron-sulfur</keyword>
<dbReference type="Proteomes" id="UP000396862">
    <property type="component" value="Unassembled WGS sequence"/>
</dbReference>
<evidence type="ECO:0000313" key="15">
    <source>
        <dbReference type="Proteomes" id="UP000396862"/>
    </source>
</evidence>
<dbReference type="SUPFAM" id="SSF102114">
    <property type="entry name" value="Radical SAM enzymes"/>
    <property type="match status" value="1"/>
</dbReference>
<dbReference type="PROSITE" id="PS01278">
    <property type="entry name" value="MTTASE_RADICAL"/>
    <property type="match status" value="1"/>
</dbReference>
<dbReference type="PROSITE" id="PS51449">
    <property type="entry name" value="MTTASE_N"/>
    <property type="match status" value="1"/>
</dbReference>
<evidence type="ECO:0000313" key="13">
    <source>
        <dbReference type="EMBL" id="PSK81468.1"/>
    </source>
</evidence>
<dbReference type="InterPro" id="IPR007197">
    <property type="entry name" value="rSAM"/>
</dbReference>
<dbReference type="Pfam" id="PF00919">
    <property type="entry name" value="UPF0004"/>
    <property type="match status" value="1"/>
</dbReference>
<comment type="cofactor">
    <cofactor evidence="1">
        <name>[4Fe-4S] cluster</name>
        <dbReference type="ChEBI" id="CHEBI:49883"/>
    </cofactor>
</comment>
<feature type="domain" description="MTTase N-terminal" evidence="10">
    <location>
        <begin position="6"/>
        <end position="118"/>
    </location>
</feature>
<evidence type="ECO:0000256" key="4">
    <source>
        <dbReference type="ARBA" id="ARBA00022679"/>
    </source>
</evidence>
<evidence type="ECO:0000256" key="5">
    <source>
        <dbReference type="ARBA" id="ARBA00022691"/>
    </source>
</evidence>
<dbReference type="PANTHER" id="PTHR11918">
    <property type="entry name" value="RADICAL SAM PROTEINS"/>
    <property type="match status" value="1"/>
</dbReference>
<dbReference type="EMBL" id="PYGC01000009">
    <property type="protein sequence ID" value="PSK81468.1"/>
    <property type="molecule type" value="Genomic_DNA"/>
</dbReference>
<evidence type="ECO:0000256" key="7">
    <source>
        <dbReference type="ARBA" id="ARBA00022723"/>
    </source>
</evidence>
<evidence type="ECO:0000313" key="12">
    <source>
        <dbReference type="EMBL" id="GET21062.1"/>
    </source>
</evidence>
<dbReference type="InterPro" id="IPR038135">
    <property type="entry name" value="Methylthiotransferase_N_sf"/>
</dbReference>
<evidence type="ECO:0000256" key="6">
    <source>
        <dbReference type="ARBA" id="ARBA00022694"/>
    </source>
</evidence>
<dbReference type="SFLD" id="SFLDG01082">
    <property type="entry name" value="B12-binding_domain_containing"/>
    <property type="match status" value="1"/>
</dbReference>
<dbReference type="RefSeq" id="WP_106543148.1">
    <property type="nucleotide sequence ID" value="NZ_BLAU01000001.1"/>
</dbReference>
<dbReference type="Pfam" id="PF04055">
    <property type="entry name" value="Radical_SAM"/>
    <property type="match status" value="1"/>
</dbReference>
<keyword evidence="15" id="KW-1185">Reference proteome</keyword>
<dbReference type="SMART" id="SM00729">
    <property type="entry name" value="Elp3"/>
    <property type="match status" value="1"/>
</dbReference>
<evidence type="ECO:0000256" key="9">
    <source>
        <dbReference type="ARBA" id="ARBA00023014"/>
    </source>
</evidence>
<name>A0A2P8C932_9BACT</name>
<dbReference type="NCBIfam" id="TIGR00089">
    <property type="entry name" value="MiaB/RimO family radical SAM methylthiotransferase"/>
    <property type="match status" value="1"/>
</dbReference>
<dbReference type="PROSITE" id="PS51918">
    <property type="entry name" value="RADICAL_SAM"/>
    <property type="match status" value="1"/>
</dbReference>
<evidence type="ECO:0000256" key="3">
    <source>
        <dbReference type="ARBA" id="ARBA00022490"/>
    </source>
</evidence>
<dbReference type="SFLD" id="SFLDG01061">
    <property type="entry name" value="methylthiotransferase"/>
    <property type="match status" value="1"/>
</dbReference>
<dbReference type="InterPro" id="IPR023404">
    <property type="entry name" value="rSAM_horseshoe"/>
</dbReference>
<dbReference type="InterPro" id="IPR006638">
    <property type="entry name" value="Elp3/MiaA/NifB-like_rSAM"/>
</dbReference>
<dbReference type="GO" id="GO:0046872">
    <property type="term" value="F:metal ion binding"/>
    <property type="evidence" value="ECO:0007669"/>
    <property type="project" value="UniProtKB-KW"/>
</dbReference>
<dbReference type="SFLD" id="SFLDS00029">
    <property type="entry name" value="Radical_SAM"/>
    <property type="match status" value="1"/>
</dbReference>
<evidence type="ECO:0000256" key="8">
    <source>
        <dbReference type="ARBA" id="ARBA00023004"/>
    </source>
</evidence>
<keyword evidence="3" id="KW-0963">Cytoplasm</keyword>
<dbReference type="InterPro" id="IPR005839">
    <property type="entry name" value="Methylthiotransferase"/>
</dbReference>
<accession>A0A2P8C932</accession>
<proteinExistence type="predicted"/>
<dbReference type="AlphaFoldDB" id="A0A2P8C932"/>
<organism evidence="13 14">
    <name type="scientific">Prolixibacter denitrificans</name>
    <dbReference type="NCBI Taxonomy" id="1541063"/>
    <lineage>
        <taxon>Bacteria</taxon>
        <taxon>Pseudomonadati</taxon>
        <taxon>Bacteroidota</taxon>
        <taxon>Bacteroidia</taxon>
        <taxon>Marinilabiliales</taxon>
        <taxon>Prolixibacteraceae</taxon>
        <taxon>Prolixibacter</taxon>
    </lineage>
</organism>
<dbReference type="PANTHER" id="PTHR11918:SF45">
    <property type="entry name" value="THREONYLCARBAMOYLADENOSINE TRNA METHYLTHIOTRANSFERASE"/>
    <property type="match status" value="1"/>
</dbReference>
<evidence type="ECO:0000313" key="14">
    <source>
        <dbReference type="Proteomes" id="UP000240621"/>
    </source>
</evidence>
<reference evidence="12 15" key="2">
    <citation type="submission" date="2019-10" db="EMBL/GenBank/DDBJ databases">
        <title>Prolixibacter strains distinguished by the presence of nitrate reductase genes were adept at nitrate-dependent anaerobic corrosion of metallic iron and carbon steel.</title>
        <authorList>
            <person name="Iino T."/>
            <person name="Shono N."/>
            <person name="Ito K."/>
            <person name="Nakamura R."/>
            <person name="Sueoka K."/>
            <person name="Harayama S."/>
            <person name="Ohkuma M."/>
        </authorList>
    </citation>
    <scope>NUCLEOTIDE SEQUENCE [LARGE SCALE GENOMIC DNA]</scope>
    <source>
        <strain evidence="12 15">MIC1-1</strain>
    </source>
</reference>
<dbReference type="GO" id="GO:0035598">
    <property type="term" value="F:tRNA (N(6)-L-threonylcarbamoyladenosine(37)-C(2))-methylthiotransferase activity"/>
    <property type="evidence" value="ECO:0007669"/>
    <property type="project" value="TreeGrafter"/>
</dbReference>
<dbReference type="GO" id="GO:0051539">
    <property type="term" value="F:4 iron, 4 sulfur cluster binding"/>
    <property type="evidence" value="ECO:0007669"/>
    <property type="project" value="UniProtKB-KW"/>
</dbReference>
<keyword evidence="4 13" id="KW-0808">Transferase</keyword>